<sequence length="82" mass="8769">MLSNCCSRLLHVLVPSFPPLTRGLRLCPGHLMKPLVVFVLGGPGAGKGTQCARIVEVRRSSRPDSAIVFLAPEKLLLAPVPL</sequence>
<organism evidence="1 2">
    <name type="scientific">Phodopus roborovskii</name>
    <name type="common">Roborovski's desert hamster</name>
    <name type="synonym">Cricetulus roborovskii</name>
    <dbReference type="NCBI Taxonomy" id="109678"/>
    <lineage>
        <taxon>Eukaryota</taxon>
        <taxon>Metazoa</taxon>
        <taxon>Chordata</taxon>
        <taxon>Craniata</taxon>
        <taxon>Vertebrata</taxon>
        <taxon>Euteleostomi</taxon>
        <taxon>Mammalia</taxon>
        <taxon>Eutheria</taxon>
        <taxon>Euarchontoglires</taxon>
        <taxon>Glires</taxon>
        <taxon>Rodentia</taxon>
        <taxon>Myomorpha</taxon>
        <taxon>Muroidea</taxon>
        <taxon>Cricetidae</taxon>
        <taxon>Cricetinae</taxon>
        <taxon>Phodopus</taxon>
    </lineage>
</organism>
<dbReference type="AlphaFoldDB" id="A0AAU9ZEN1"/>
<dbReference type="EMBL" id="CALSGD010001432">
    <property type="protein sequence ID" value="CAH6790677.1"/>
    <property type="molecule type" value="Genomic_DNA"/>
</dbReference>
<dbReference type="Gene3D" id="3.40.50.300">
    <property type="entry name" value="P-loop containing nucleotide triphosphate hydrolases"/>
    <property type="match status" value="1"/>
</dbReference>
<dbReference type="Proteomes" id="UP001152836">
    <property type="component" value="Unassembled WGS sequence"/>
</dbReference>
<protein>
    <submittedName>
        <fullName evidence="1">Cmpk1 protein</fullName>
    </submittedName>
</protein>
<evidence type="ECO:0000313" key="1">
    <source>
        <dbReference type="EMBL" id="CAH6790677.1"/>
    </source>
</evidence>
<gene>
    <name evidence="1" type="primary">Cmpk1</name>
    <name evidence="1" type="ORF">PHOROB_LOCUS7949</name>
</gene>
<keyword evidence="2" id="KW-1185">Reference proteome</keyword>
<comment type="caution">
    <text evidence="1">The sequence shown here is derived from an EMBL/GenBank/DDBJ whole genome shotgun (WGS) entry which is preliminary data.</text>
</comment>
<dbReference type="SUPFAM" id="SSF52540">
    <property type="entry name" value="P-loop containing nucleoside triphosphate hydrolases"/>
    <property type="match status" value="1"/>
</dbReference>
<reference evidence="1" key="1">
    <citation type="submission" date="2022-06" db="EMBL/GenBank/DDBJ databases">
        <authorList>
            <person name="Andreotti S."/>
            <person name="Wyler E."/>
        </authorList>
    </citation>
    <scope>NUCLEOTIDE SEQUENCE</scope>
</reference>
<accession>A0AAU9ZEN1</accession>
<proteinExistence type="predicted"/>
<evidence type="ECO:0000313" key="2">
    <source>
        <dbReference type="Proteomes" id="UP001152836"/>
    </source>
</evidence>
<name>A0AAU9ZEN1_PHORO</name>
<dbReference type="InterPro" id="IPR027417">
    <property type="entry name" value="P-loop_NTPase"/>
</dbReference>